<evidence type="ECO:0000313" key="2">
    <source>
        <dbReference type="Proteomes" id="UP000245626"/>
    </source>
</evidence>
<evidence type="ECO:0000313" key="1">
    <source>
        <dbReference type="EMBL" id="PWN53337.1"/>
    </source>
</evidence>
<dbReference type="Proteomes" id="UP000245626">
    <property type="component" value="Unassembled WGS sequence"/>
</dbReference>
<proteinExistence type="predicted"/>
<name>A0ACD0P5P4_9BASI</name>
<dbReference type="EMBL" id="KZ819730">
    <property type="protein sequence ID" value="PWN53337.1"/>
    <property type="molecule type" value="Genomic_DNA"/>
</dbReference>
<reference evidence="1 2" key="1">
    <citation type="journal article" date="2018" name="Mol. Biol. Evol.">
        <title>Broad Genomic Sampling Reveals a Smut Pathogenic Ancestry of the Fungal Clade Ustilaginomycotina.</title>
        <authorList>
            <person name="Kijpornyongpan T."/>
            <person name="Mondo S.J."/>
            <person name="Barry K."/>
            <person name="Sandor L."/>
            <person name="Lee J."/>
            <person name="Lipzen A."/>
            <person name="Pangilinan J."/>
            <person name="LaButti K."/>
            <person name="Hainaut M."/>
            <person name="Henrissat B."/>
            <person name="Grigoriev I.V."/>
            <person name="Spatafora J.W."/>
            <person name="Aime M.C."/>
        </authorList>
    </citation>
    <scope>NUCLEOTIDE SEQUENCE [LARGE SCALE GENOMIC DNA]</scope>
    <source>
        <strain evidence="1 2">SA 807</strain>
    </source>
</reference>
<sequence>MQSTRSLTSTSRLLAQTFRLQPSALPLVARSSPACYASSRQFTNQSSSQKAPVAPVSKMSQAENLDLLNKQRSLRPSSPHFTIYQPQLTWLGSIANRVTGVGLSVGMYAYAIAYLAGPHIGLGEFFASSHLVGLAATAPFWLKVALKAPLAAAFSYHTFNGIRHLLWDAGKCLTLKGAYTSGYIVIGATALSTIGLVLL</sequence>
<accession>A0ACD0P5P4</accession>
<gene>
    <name evidence="1" type="ORF">IE53DRAFT_384180</name>
</gene>
<keyword evidence="2" id="KW-1185">Reference proteome</keyword>
<organism evidence="1 2">
    <name type="scientific">Violaceomyces palustris</name>
    <dbReference type="NCBI Taxonomy" id="1673888"/>
    <lineage>
        <taxon>Eukaryota</taxon>
        <taxon>Fungi</taxon>
        <taxon>Dikarya</taxon>
        <taxon>Basidiomycota</taxon>
        <taxon>Ustilaginomycotina</taxon>
        <taxon>Ustilaginomycetes</taxon>
        <taxon>Violaceomycetales</taxon>
        <taxon>Violaceomycetaceae</taxon>
        <taxon>Violaceomyces</taxon>
    </lineage>
</organism>
<protein>
    <submittedName>
        <fullName evidence="1">Uncharacterized protein</fullName>
    </submittedName>
</protein>